<dbReference type="GO" id="GO:0043161">
    <property type="term" value="P:proteasome-mediated ubiquitin-dependent protein catabolic process"/>
    <property type="evidence" value="ECO:0007669"/>
    <property type="project" value="InterPro"/>
</dbReference>
<dbReference type="InterPro" id="IPR054108">
    <property type="entry name" value="USP25/28_UIM"/>
</dbReference>
<keyword evidence="11" id="KW-1185">Reference proteome</keyword>
<dbReference type="Pfam" id="PF00443">
    <property type="entry name" value="UCH"/>
    <property type="match status" value="1"/>
</dbReference>
<dbReference type="EC" id="3.4.19.12" evidence="3"/>
<evidence type="ECO:0000256" key="3">
    <source>
        <dbReference type="ARBA" id="ARBA00012759"/>
    </source>
</evidence>
<dbReference type="PANTHER" id="PTHR43982:SF6">
    <property type="entry name" value="UBIQUITIN CARBOXYL-TERMINAL HYDROLASE 2-RELATED"/>
    <property type="match status" value="1"/>
</dbReference>
<dbReference type="GO" id="GO:0004843">
    <property type="term" value="F:cysteine-type deubiquitinase activity"/>
    <property type="evidence" value="ECO:0007669"/>
    <property type="project" value="UniProtKB-EC"/>
</dbReference>
<comment type="catalytic activity">
    <reaction evidence="1">
        <text>Thiol-dependent hydrolysis of ester, thioester, amide, peptide and isopeptide bonds formed by the C-terminal Gly of ubiquitin (a 76-residue protein attached to proteins as an intracellular targeting signal).</text>
        <dbReference type="EC" id="3.4.19.12"/>
    </reaction>
</comment>
<keyword evidence="5" id="KW-0833">Ubl conjugation pathway</keyword>
<evidence type="ECO:0000313" key="11">
    <source>
        <dbReference type="Proteomes" id="UP000694523"/>
    </source>
</evidence>
<keyword evidence="7" id="KW-0788">Thiol protease</keyword>
<dbReference type="InterPro" id="IPR018200">
    <property type="entry name" value="USP_CS"/>
</dbReference>
<dbReference type="PROSITE" id="PS50235">
    <property type="entry name" value="USP_3"/>
    <property type="match status" value="1"/>
</dbReference>
<name>A0A8C6WW22_9GOBI</name>
<reference evidence="10" key="1">
    <citation type="submission" date="2025-08" db="UniProtKB">
        <authorList>
            <consortium name="Ensembl"/>
        </authorList>
    </citation>
    <scope>IDENTIFICATION</scope>
</reference>
<proteinExistence type="predicted"/>
<comment type="subcellular location">
    <subcellularLocation>
        <location evidence="2">Nucleus</location>
    </subcellularLocation>
</comment>
<dbReference type="Ensembl" id="ENSNMLT00000040345.1">
    <property type="protein sequence ID" value="ENSNMLP00000036206.1"/>
    <property type="gene ID" value="ENSNMLG00000022478.1"/>
</dbReference>
<dbReference type="Pfam" id="PF21909">
    <property type="entry name" value="USP_UIM_N"/>
    <property type="match status" value="1"/>
</dbReference>
<dbReference type="Gene3D" id="3.90.70.10">
    <property type="entry name" value="Cysteine proteinases"/>
    <property type="match status" value="1"/>
</dbReference>
<dbReference type="GO" id="GO:0061136">
    <property type="term" value="P:regulation of proteasomal protein catabolic process"/>
    <property type="evidence" value="ECO:0007669"/>
    <property type="project" value="TreeGrafter"/>
</dbReference>
<evidence type="ECO:0000256" key="4">
    <source>
        <dbReference type="ARBA" id="ARBA00022670"/>
    </source>
</evidence>
<evidence type="ECO:0000256" key="1">
    <source>
        <dbReference type="ARBA" id="ARBA00000707"/>
    </source>
</evidence>
<dbReference type="GO" id="GO:0070628">
    <property type="term" value="F:proteasome binding"/>
    <property type="evidence" value="ECO:0007669"/>
    <property type="project" value="TreeGrafter"/>
</dbReference>
<keyword evidence="6" id="KW-0378">Hydrolase</keyword>
<evidence type="ECO:0000256" key="5">
    <source>
        <dbReference type="ARBA" id="ARBA00022786"/>
    </source>
</evidence>
<dbReference type="InterPro" id="IPR044635">
    <property type="entry name" value="UBP14-like"/>
</dbReference>
<dbReference type="InterPro" id="IPR001394">
    <property type="entry name" value="Peptidase_C19_UCH"/>
</dbReference>
<dbReference type="InterPro" id="IPR028889">
    <property type="entry name" value="USP"/>
</dbReference>
<evidence type="ECO:0000256" key="6">
    <source>
        <dbReference type="ARBA" id="ARBA00022801"/>
    </source>
</evidence>
<dbReference type="GO" id="GO:0005634">
    <property type="term" value="C:nucleus"/>
    <property type="evidence" value="ECO:0007669"/>
    <property type="project" value="UniProtKB-SubCell"/>
</dbReference>
<dbReference type="AlphaFoldDB" id="A0A8C6WW22"/>
<feature type="domain" description="USP" evidence="9">
    <location>
        <begin position="102"/>
        <end position="374"/>
    </location>
</feature>
<keyword evidence="4" id="KW-0645">Protease</keyword>
<reference evidence="10" key="2">
    <citation type="submission" date="2025-09" db="UniProtKB">
        <authorList>
            <consortium name="Ensembl"/>
        </authorList>
    </citation>
    <scope>IDENTIFICATION</scope>
</reference>
<evidence type="ECO:0000256" key="7">
    <source>
        <dbReference type="ARBA" id="ARBA00022807"/>
    </source>
</evidence>
<keyword evidence="8" id="KW-0539">Nucleus</keyword>
<evidence type="ECO:0000256" key="8">
    <source>
        <dbReference type="ARBA" id="ARBA00023242"/>
    </source>
</evidence>
<dbReference type="PROSITE" id="PS00972">
    <property type="entry name" value="USP_1"/>
    <property type="match status" value="1"/>
</dbReference>
<dbReference type="InterPro" id="IPR038765">
    <property type="entry name" value="Papain-like_cys_pep_sf"/>
</dbReference>
<accession>A0A8C6WW22</accession>
<evidence type="ECO:0000313" key="10">
    <source>
        <dbReference type="Ensembl" id="ENSNMLP00000036206.1"/>
    </source>
</evidence>
<organism evidence="10 11">
    <name type="scientific">Neogobius melanostomus</name>
    <name type="common">round goby</name>
    <dbReference type="NCBI Taxonomy" id="47308"/>
    <lineage>
        <taxon>Eukaryota</taxon>
        <taxon>Metazoa</taxon>
        <taxon>Chordata</taxon>
        <taxon>Craniata</taxon>
        <taxon>Vertebrata</taxon>
        <taxon>Euteleostomi</taxon>
        <taxon>Actinopterygii</taxon>
        <taxon>Neopterygii</taxon>
        <taxon>Teleostei</taxon>
        <taxon>Neoteleostei</taxon>
        <taxon>Acanthomorphata</taxon>
        <taxon>Gobiaria</taxon>
        <taxon>Gobiiformes</taxon>
        <taxon>Gobioidei</taxon>
        <taxon>Gobiidae</taxon>
        <taxon>Benthophilinae</taxon>
        <taxon>Neogobiini</taxon>
        <taxon>Neogobius</taxon>
    </lineage>
</organism>
<evidence type="ECO:0000259" key="9">
    <source>
        <dbReference type="PROSITE" id="PS50235"/>
    </source>
</evidence>
<evidence type="ECO:0000256" key="2">
    <source>
        <dbReference type="ARBA" id="ARBA00004123"/>
    </source>
</evidence>
<sequence>MLQYEILKTSLVSLIVTNPACHRVLMNPLYNMCDVLGKDELQAAIELSLQESHKAQEEEKEFHRALEASAEESAARLKRRRCEGQGDMCSPADWIRQDEWPVGIRNVGNTCWFSAVIQSLFHLPVFKRLVLNYHLNQSNVALEQLCFVCFQDKRNIAFMQELRCLFALMVGSTRRFVDPSASVELLRDAFRTSEAQQVPTKSQTDIKTLMREALTYLAHAYDTNCTLLKNGRKRGVDDSLIAVYRRKCLTTLNESASRLFCSGDEDKVKEALAIMDESVIPCLHLMSRDSALSQEERDALESIRSQWCCCLSHDMDESLQVKLGEFLPRVLDSSAERVVLKDPPDIHIHVSHDLCSRLAALMESIHSTSVVSVQ</sequence>
<dbReference type="PANTHER" id="PTHR43982">
    <property type="entry name" value="UBIQUITIN CARBOXYL-TERMINAL HYDROLASE"/>
    <property type="match status" value="1"/>
</dbReference>
<dbReference type="SUPFAM" id="SSF54001">
    <property type="entry name" value="Cysteine proteinases"/>
    <property type="match status" value="1"/>
</dbReference>
<protein>
    <recommendedName>
        <fullName evidence="3">ubiquitinyl hydrolase 1</fullName>
        <ecNumber evidence="3">3.4.19.12</ecNumber>
    </recommendedName>
</protein>
<dbReference type="GO" id="GO:0016579">
    <property type="term" value="P:protein deubiquitination"/>
    <property type="evidence" value="ECO:0007669"/>
    <property type="project" value="InterPro"/>
</dbReference>
<dbReference type="Proteomes" id="UP000694523">
    <property type="component" value="Unplaced"/>
</dbReference>